<reference evidence="3" key="1">
    <citation type="submission" date="2022-11" db="EMBL/GenBank/DDBJ databases">
        <authorList>
            <person name="Petersen C."/>
        </authorList>
    </citation>
    <scope>NUCLEOTIDE SEQUENCE</scope>
    <source>
        <strain evidence="3">IBT 26290</strain>
    </source>
</reference>
<reference evidence="3" key="2">
    <citation type="journal article" date="2023" name="IMA Fungus">
        <title>Comparative genomic study of the Penicillium genus elucidates a diverse pangenome and 15 lateral gene transfer events.</title>
        <authorList>
            <person name="Petersen C."/>
            <person name="Sorensen T."/>
            <person name="Nielsen M.R."/>
            <person name="Sondergaard T.E."/>
            <person name="Sorensen J.L."/>
            <person name="Fitzpatrick D.A."/>
            <person name="Frisvad J.C."/>
            <person name="Nielsen K.L."/>
        </authorList>
    </citation>
    <scope>NUCLEOTIDE SEQUENCE</scope>
    <source>
        <strain evidence="3">IBT 26290</strain>
    </source>
</reference>
<keyword evidence="2" id="KW-0812">Transmembrane</keyword>
<dbReference type="GeneID" id="81428746"/>
<evidence type="ECO:0000313" key="3">
    <source>
        <dbReference type="EMBL" id="KAJ5160441.1"/>
    </source>
</evidence>
<dbReference type="AlphaFoldDB" id="A0A9W9LKK9"/>
<dbReference type="GO" id="GO:0043386">
    <property type="term" value="P:mycotoxin biosynthetic process"/>
    <property type="evidence" value="ECO:0007669"/>
    <property type="project" value="InterPro"/>
</dbReference>
<gene>
    <name evidence="3" type="ORF">N7482_007445</name>
</gene>
<dbReference type="Pfam" id="PF11807">
    <property type="entry name" value="UstYa"/>
    <property type="match status" value="1"/>
</dbReference>
<evidence type="ECO:0000256" key="2">
    <source>
        <dbReference type="SAM" id="Phobius"/>
    </source>
</evidence>
<name>A0A9W9LKK9_9EURO</name>
<keyword evidence="2" id="KW-0472">Membrane</keyword>
<dbReference type="Proteomes" id="UP001149163">
    <property type="component" value="Unassembled WGS sequence"/>
</dbReference>
<dbReference type="RefSeq" id="XP_056541999.1">
    <property type="nucleotide sequence ID" value="XM_056689570.1"/>
</dbReference>
<organism evidence="3 4">
    <name type="scientific">Penicillium canariense</name>
    <dbReference type="NCBI Taxonomy" id="189055"/>
    <lineage>
        <taxon>Eukaryota</taxon>
        <taxon>Fungi</taxon>
        <taxon>Dikarya</taxon>
        <taxon>Ascomycota</taxon>
        <taxon>Pezizomycotina</taxon>
        <taxon>Eurotiomycetes</taxon>
        <taxon>Eurotiomycetidae</taxon>
        <taxon>Eurotiales</taxon>
        <taxon>Aspergillaceae</taxon>
        <taxon>Penicillium</taxon>
    </lineage>
</organism>
<comment type="similarity">
    <text evidence="1">Belongs to the ustYa family.</text>
</comment>
<dbReference type="PANTHER" id="PTHR33365">
    <property type="entry name" value="YALI0B05434P"/>
    <property type="match status" value="1"/>
</dbReference>
<dbReference type="EMBL" id="JAPQKN010000004">
    <property type="protein sequence ID" value="KAJ5160441.1"/>
    <property type="molecule type" value="Genomic_DNA"/>
</dbReference>
<accession>A0A9W9LKK9</accession>
<feature type="transmembrane region" description="Helical" evidence="2">
    <location>
        <begin position="47"/>
        <end position="67"/>
    </location>
</feature>
<dbReference type="InterPro" id="IPR021765">
    <property type="entry name" value="UstYa-like"/>
</dbReference>
<keyword evidence="2" id="KW-1133">Transmembrane helix</keyword>
<evidence type="ECO:0000313" key="4">
    <source>
        <dbReference type="Proteomes" id="UP001149163"/>
    </source>
</evidence>
<dbReference type="OrthoDB" id="3687641at2759"/>
<evidence type="ECO:0000256" key="1">
    <source>
        <dbReference type="ARBA" id="ARBA00035112"/>
    </source>
</evidence>
<sequence length="248" mass="28234">MNMLGDKPPDLEDRDYNPHERLLLEEQGQLWSRDDGTDSCSLLASSLLHLTALSIFFLVGTLFGFFWRADLNGLCSRHVSQYCEFKVNASVIKEVGIEYHLQEFNGWLLKENVFRQDASPEVDAAWESLGVKYRAVRIPPQEAEESDLARDQAKIRDKYGGGYPASIKGLHHLHCLNLLRESLYYNYDYYQVKGDGSFREQRLNCAPPYVALFRCPSAATYVYRAEGKQLPAYPPEDFPEPAAPGDTI</sequence>
<keyword evidence="4" id="KW-1185">Reference proteome</keyword>
<dbReference type="PANTHER" id="PTHR33365:SF13">
    <property type="entry name" value="TAT PATHWAY SIGNAL SEQUENCE"/>
    <property type="match status" value="1"/>
</dbReference>
<proteinExistence type="inferred from homology"/>
<comment type="caution">
    <text evidence="3">The sequence shown here is derived from an EMBL/GenBank/DDBJ whole genome shotgun (WGS) entry which is preliminary data.</text>
</comment>
<protein>
    <submittedName>
        <fullName evidence="3">Uncharacterized protein</fullName>
    </submittedName>
</protein>